<sequence>MESTPSNIINNEVLESIVVDPVTTTPNHCAFESPSRFTVLGDGDEVEIEPPSSLSLTRGGMESKSPIKDQNMEWQTVRGKRGRGSYH</sequence>
<evidence type="ECO:0000313" key="2">
    <source>
        <dbReference type="EMBL" id="CAF1932392.1"/>
    </source>
</evidence>
<proteinExistence type="predicted"/>
<feature type="region of interest" description="Disordered" evidence="1">
    <location>
        <begin position="42"/>
        <end position="66"/>
    </location>
</feature>
<reference evidence="2" key="1">
    <citation type="submission" date="2021-01" db="EMBL/GenBank/DDBJ databases">
        <authorList>
            <consortium name="Genoscope - CEA"/>
            <person name="William W."/>
        </authorList>
    </citation>
    <scope>NUCLEOTIDE SEQUENCE</scope>
</reference>
<name>A0A816L702_BRANA</name>
<organism evidence="2">
    <name type="scientific">Brassica napus</name>
    <name type="common">Rape</name>
    <dbReference type="NCBI Taxonomy" id="3708"/>
    <lineage>
        <taxon>Eukaryota</taxon>
        <taxon>Viridiplantae</taxon>
        <taxon>Streptophyta</taxon>
        <taxon>Embryophyta</taxon>
        <taxon>Tracheophyta</taxon>
        <taxon>Spermatophyta</taxon>
        <taxon>Magnoliopsida</taxon>
        <taxon>eudicotyledons</taxon>
        <taxon>Gunneridae</taxon>
        <taxon>Pentapetalae</taxon>
        <taxon>rosids</taxon>
        <taxon>malvids</taxon>
        <taxon>Brassicales</taxon>
        <taxon>Brassicaceae</taxon>
        <taxon>Brassiceae</taxon>
        <taxon>Brassica</taxon>
    </lineage>
</organism>
<dbReference type="Proteomes" id="UP001295469">
    <property type="component" value="Chromosome C05"/>
</dbReference>
<dbReference type="AlphaFoldDB" id="A0A816L702"/>
<evidence type="ECO:0000256" key="1">
    <source>
        <dbReference type="SAM" id="MobiDB-lite"/>
    </source>
</evidence>
<gene>
    <name evidence="2" type="ORF">DARMORV10_C05P44810.1</name>
</gene>
<accession>A0A816L702</accession>
<dbReference type="EMBL" id="HG994369">
    <property type="protein sequence ID" value="CAF1932392.1"/>
    <property type="molecule type" value="Genomic_DNA"/>
</dbReference>
<protein>
    <submittedName>
        <fullName evidence="2">(rape) hypothetical protein</fullName>
    </submittedName>
</protein>